<accession>A0A7I4Y378</accession>
<dbReference type="WBParaSite" id="HCON_00049100-00001">
    <property type="protein sequence ID" value="HCON_00049100-00001"/>
    <property type="gene ID" value="HCON_00049100"/>
</dbReference>
<dbReference type="Proteomes" id="UP000025227">
    <property type="component" value="Unplaced"/>
</dbReference>
<keyword evidence="1" id="KW-1185">Reference proteome</keyword>
<evidence type="ECO:0000313" key="1">
    <source>
        <dbReference type="Proteomes" id="UP000025227"/>
    </source>
</evidence>
<dbReference type="Gene3D" id="3.30.420.10">
    <property type="entry name" value="Ribonuclease H-like superfamily/Ribonuclease H"/>
    <property type="match status" value="1"/>
</dbReference>
<dbReference type="AlphaFoldDB" id="A0A7I4Y378"/>
<protein>
    <submittedName>
        <fullName evidence="2">DDE_3 domain-containing protein</fullName>
    </submittedName>
</protein>
<evidence type="ECO:0000313" key="2">
    <source>
        <dbReference type="WBParaSite" id="HCON_00049100-00001"/>
    </source>
</evidence>
<sequence length="107" mass="12434">MLEKYVLPRAKSHLGNRKWTHQQDRAPAHSSRWYRTHFPDFISSDDWTPNSPGLNPLDYSVCMFSGREPAVLSMEVWMLYVQPLLKHGRNCMKTTSVPPSTHFLGDF</sequence>
<organism evidence="1 2">
    <name type="scientific">Haemonchus contortus</name>
    <name type="common">Barber pole worm</name>
    <dbReference type="NCBI Taxonomy" id="6289"/>
    <lineage>
        <taxon>Eukaryota</taxon>
        <taxon>Metazoa</taxon>
        <taxon>Ecdysozoa</taxon>
        <taxon>Nematoda</taxon>
        <taxon>Chromadorea</taxon>
        <taxon>Rhabditida</taxon>
        <taxon>Rhabditina</taxon>
        <taxon>Rhabditomorpha</taxon>
        <taxon>Strongyloidea</taxon>
        <taxon>Trichostrongylidae</taxon>
        <taxon>Haemonchus</taxon>
    </lineage>
</organism>
<name>A0A7I4Y378_HAECO</name>
<dbReference type="GO" id="GO:0003676">
    <property type="term" value="F:nucleic acid binding"/>
    <property type="evidence" value="ECO:0007669"/>
    <property type="project" value="InterPro"/>
</dbReference>
<proteinExistence type="predicted"/>
<dbReference type="OrthoDB" id="10616089at2759"/>
<dbReference type="InterPro" id="IPR036397">
    <property type="entry name" value="RNaseH_sf"/>
</dbReference>
<reference evidence="2" key="1">
    <citation type="submission" date="2020-12" db="UniProtKB">
        <authorList>
            <consortium name="WormBaseParasite"/>
        </authorList>
    </citation>
    <scope>IDENTIFICATION</scope>
    <source>
        <strain evidence="2">MHco3</strain>
    </source>
</reference>